<evidence type="ECO:0000313" key="2">
    <source>
        <dbReference type="Proteomes" id="UP000217076"/>
    </source>
</evidence>
<dbReference type="Proteomes" id="UP000217076">
    <property type="component" value="Unassembled WGS sequence"/>
</dbReference>
<name>A0A1G7ZRZ0_9PROT</name>
<dbReference type="EMBL" id="FNCV01000004">
    <property type="protein sequence ID" value="SDH11387.1"/>
    <property type="molecule type" value="Genomic_DNA"/>
</dbReference>
<dbReference type="RefSeq" id="WP_092618009.1">
    <property type="nucleotide sequence ID" value="NZ_FNCV01000004.1"/>
</dbReference>
<keyword evidence="2" id="KW-1185">Reference proteome</keyword>
<dbReference type="AlphaFoldDB" id="A0A1G7ZRZ0"/>
<organism evidence="1 2">
    <name type="scientific">Roseospirillum parvum</name>
    <dbReference type="NCBI Taxonomy" id="83401"/>
    <lineage>
        <taxon>Bacteria</taxon>
        <taxon>Pseudomonadati</taxon>
        <taxon>Pseudomonadota</taxon>
        <taxon>Alphaproteobacteria</taxon>
        <taxon>Rhodospirillales</taxon>
        <taxon>Rhodospirillaceae</taxon>
        <taxon>Roseospirillum</taxon>
    </lineage>
</organism>
<sequence length="454" mass="50634">MAERAPSDVREKRVPRLREQAQGAYELLVALLSRAGSQGMAADIAALPTVNDVMAQRPEMVGSLLELAWGLRTNKAFEPFFLSAETGQVVETKSQPLAPCGRTFHQIEIAHLQGAARLYFERCEIAWAERRARQARQRHAKDRAKAKGSLGGRLRTGMKELLGGQPEFDPQEFRAQYPGHGLYQQLKPHLKRPSQFKFITEYARLSRGQAERLGPLITALEDQAAVERLAQLKPEDISQLMGIARAHAAVLLKLDNRVTKQRASAKPGARPQKQAPELTEEEARVLESKAGEVFVDLILHHMNALDGLRNAGTQAPTLVRRLTPIFGSRTWSLFADAKSLQNVIDTPDHLRKVLGPLMASFTPGMSRIFEQINDPEIAKDILVAAREHIPDPELVKLFNDPGLEPIWSSLPAKFNNNYRYQRDAPADSGLLRNYDNLSMVCKGIFESLRRGGDP</sequence>
<dbReference type="OrthoDB" id="7329404at2"/>
<gene>
    <name evidence="1" type="ORF">SAMN05421742_104198</name>
</gene>
<evidence type="ECO:0000313" key="1">
    <source>
        <dbReference type="EMBL" id="SDH11387.1"/>
    </source>
</evidence>
<accession>A0A1G7ZRZ0</accession>
<proteinExistence type="predicted"/>
<protein>
    <submittedName>
        <fullName evidence="1">Uncharacterized protein</fullName>
    </submittedName>
</protein>
<reference evidence="2" key="1">
    <citation type="submission" date="2016-10" db="EMBL/GenBank/DDBJ databases">
        <authorList>
            <person name="Varghese N."/>
            <person name="Submissions S."/>
        </authorList>
    </citation>
    <scope>NUCLEOTIDE SEQUENCE [LARGE SCALE GENOMIC DNA]</scope>
    <source>
        <strain evidence="2">930I</strain>
    </source>
</reference>